<keyword evidence="2" id="KW-0238">DNA-binding</keyword>
<dbReference type="PANTHER" id="PTHR30408:SF13">
    <property type="entry name" value="TYPE I RESTRICTION ENZYME HINDI SPECIFICITY SUBUNIT"/>
    <property type="match status" value="1"/>
</dbReference>
<evidence type="ECO:0000256" key="3">
    <source>
        <dbReference type="SAM" id="Coils"/>
    </source>
</evidence>
<evidence type="ECO:0000313" key="5">
    <source>
        <dbReference type="Proteomes" id="UP001155241"/>
    </source>
</evidence>
<dbReference type="EMBL" id="JAMXLR010000062">
    <property type="protein sequence ID" value="MCO6045922.1"/>
    <property type="molecule type" value="Genomic_DNA"/>
</dbReference>
<name>A0A9X2FD63_9BACT</name>
<protein>
    <recommendedName>
        <fullName evidence="6">Type I restriction enzyme S subunit</fullName>
    </recommendedName>
</protein>
<dbReference type="PANTHER" id="PTHR30408">
    <property type="entry name" value="TYPE-1 RESTRICTION ENZYME ECOKI SPECIFICITY PROTEIN"/>
    <property type="match status" value="1"/>
</dbReference>
<feature type="coiled-coil region" evidence="3">
    <location>
        <begin position="28"/>
        <end position="55"/>
    </location>
</feature>
<evidence type="ECO:0000256" key="1">
    <source>
        <dbReference type="ARBA" id="ARBA00022747"/>
    </source>
</evidence>
<dbReference type="InterPro" id="IPR044946">
    <property type="entry name" value="Restrct_endonuc_typeI_TRD_sf"/>
</dbReference>
<evidence type="ECO:0008006" key="6">
    <source>
        <dbReference type="Google" id="ProtNLM"/>
    </source>
</evidence>
<dbReference type="Proteomes" id="UP001155241">
    <property type="component" value="Unassembled WGS sequence"/>
</dbReference>
<keyword evidence="5" id="KW-1185">Reference proteome</keyword>
<organism evidence="4 5">
    <name type="scientific">Aeoliella straminimaris</name>
    <dbReference type="NCBI Taxonomy" id="2954799"/>
    <lineage>
        <taxon>Bacteria</taxon>
        <taxon>Pseudomonadati</taxon>
        <taxon>Planctomycetota</taxon>
        <taxon>Planctomycetia</taxon>
        <taxon>Pirellulales</taxon>
        <taxon>Lacipirellulaceae</taxon>
        <taxon>Aeoliella</taxon>
    </lineage>
</organism>
<proteinExistence type="predicted"/>
<dbReference type="AlphaFoldDB" id="A0A9X2FD63"/>
<dbReference type="GO" id="GO:0009307">
    <property type="term" value="P:DNA restriction-modification system"/>
    <property type="evidence" value="ECO:0007669"/>
    <property type="project" value="UniProtKB-KW"/>
</dbReference>
<dbReference type="Gene3D" id="3.90.220.20">
    <property type="entry name" value="DNA methylase specificity domains"/>
    <property type="match status" value="2"/>
</dbReference>
<comment type="caution">
    <text evidence="4">The sequence shown here is derived from an EMBL/GenBank/DDBJ whole genome shotgun (WGS) entry which is preliminary data.</text>
</comment>
<dbReference type="Gene3D" id="1.10.287.1120">
    <property type="entry name" value="Bipartite methylase S protein"/>
    <property type="match status" value="1"/>
</dbReference>
<keyword evidence="1" id="KW-0680">Restriction system</keyword>
<evidence type="ECO:0000256" key="2">
    <source>
        <dbReference type="ARBA" id="ARBA00023125"/>
    </source>
</evidence>
<dbReference type="GO" id="GO:0003677">
    <property type="term" value="F:DNA binding"/>
    <property type="evidence" value="ECO:0007669"/>
    <property type="project" value="UniProtKB-KW"/>
</dbReference>
<dbReference type="SUPFAM" id="SSF116734">
    <property type="entry name" value="DNA methylase specificity domain"/>
    <property type="match status" value="2"/>
</dbReference>
<dbReference type="RefSeq" id="WP_252854038.1">
    <property type="nucleotide sequence ID" value="NZ_JAMXLR010000062.1"/>
</dbReference>
<accession>A0A9X2FD63</accession>
<evidence type="ECO:0000313" key="4">
    <source>
        <dbReference type="EMBL" id="MCO6045922.1"/>
    </source>
</evidence>
<keyword evidence="3" id="KW-0175">Coiled coil</keyword>
<reference evidence="4" key="1">
    <citation type="submission" date="2022-06" db="EMBL/GenBank/DDBJ databases">
        <title>Aeoliella straminimaris, a novel planctomycete from sediments.</title>
        <authorList>
            <person name="Vitorino I.R."/>
            <person name="Lage O.M."/>
        </authorList>
    </citation>
    <scope>NUCLEOTIDE SEQUENCE</scope>
    <source>
        <strain evidence="4">ICT_H6.2</strain>
    </source>
</reference>
<gene>
    <name evidence="4" type="ORF">NG895_18640</name>
</gene>
<sequence length="271" mass="31025">MILNKSSFSNITLSVPPKASWPEIGRVLSAYDDLIENNRRRIELLEQSARLLYKEWFVHLRFPGHEHVKIVDGVPEGWERKPFPELVDFKEGPGLRNHQYRDAGIPFLNIRTFADDEIDLSKAKCIDESEVEARYQHFLLEADDHVVSSSGTLGRLVTIRACHLPVMLNTSLIRMRPKSNMKKWFLKAYLKHGDFIDQARSMATGAAQLNYGPSHLKMMTVLTPTSSLVEMFEDHAEPIYEQIKDLLDSNRKLSAARDILLPRLMNGEIAV</sequence>
<dbReference type="InterPro" id="IPR052021">
    <property type="entry name" value="Type-I_RS_S_subunit"/>
</dbReference>